<dbReference type="AlphaFoldDB" id="A0A8H3DZY4"/>
<dbReference type="Proteomes" id="UP000663827">
    <property type="component" value="Unassembled WGS sequence"/>
</dbReference>
<proteinExistence type="predicted"/>
<dbReference type="SUPFAM" id="SSF53474">
    <property type="entry name" value="alpha/beta-Hydrolases"/>
    <property type="match status" value="1"/>
</dbReference>
<reference evidence="1" key="1">
    <citation type="submission" date="2021-01" db="EMBL/GenBank/DDBJ databases">
        <authorList>
            <person name="Kaushik A."/>
        </authorList>
    </citation>
    <scope>NUCLEOTIDE SEQUENCE</scope>
    <source>
        <strain evidence="1">AG5</strain>
    </source>
</reference>
<accession>A0A8H3DZY4</accession>
<name>A0A8H3DZY4_9AGAM</name>
<protein>
    <recommendedName>
        <fullName evidence="3">AB hydrolase-1 domain-containing protein</fullName>
    </recommendedName>
</protein>
<dbReference type="EMBL" id="CAJNJQ010000656">
    <property type="protein sequence ID" value="CAE7091826.1"/>
    <property type="molecule type" value="Genomic_DNA"/>
</dbReference>
<organism evidence="1 2">
    <name type="scientific">Rhizoctonia solani</name>
    <dbReference type="NCBI Taxonomy" id="456999"/>
    <lineage>
        <taxon>Eukaryota</taxon>
        <taxon>Fungi</taxon>
        <taxon>Dikarya</taxon>
        <taxon>Basidiomycota</taxon>
        <taxon>Agaricomycotina</taxon>
        <taxon>Agaricomycetes</taxon>
        <taxon>Cantharellales</taxon>
        <taxon>Ceratobasidiaceae</taxon>
        <taxon>Rhizoctonia</taxon>
    </lineage>
</organism>
<gene>
    <name evidence="1" type="ORF">RDB_LOCUS32686</name>
</gene>
<sequence length="230" mass="25811">MYMLQPEKVAALILCAKHPPVETAENLEQYKFLRDACYEPADDGSDRLPSDVVHALMYIYFGEDPTAQSLVDEWVATSNFRPSNRKLVTKIFSSLLDREPVEPRLWNTIMCPVLILHGANDVPYPPEVAHEHYAAMPNADRELHIIPDAPHFLSWTHPAIVNELTANFLDRVTGVDSHRAATMPIARDATTPTQRDYPLGSLDVGLVVPGEDFRLPKKKSFLARVGLKSN</sequence>
<dbReference type="InterPro" id="IPR029058">
    <property type="entry name" value="AB_hydrolase_fold"/>
</dbReference>
<dbReference type="Gene3D" id="3.40.50.1820">
    <property type="entry name" value="alpha/beta hydrolase"/>
    <property type="match status" value="1"/>
</dbReference>
<evidence type="ECO:0000313" key="1">
    <source>
        <dbReference type="EMBL" id="CAE7091826.1"/>
    </source>
</evidence>
<evidence type="ECO:0000313" key="2">
    <source>
        <dbReference type="Proteomes" id="UP000663827"/>
    </source>
</evidence>
<evidence type="ECO:0008006" key="3">
    <source>
        <dbReference type="Google" id="ProtNLM"/>
    </source>
</evidence>
<comment type="caution">
    <text evidence="1">The sequence shown here is derived from an EMBL/GenBank/DDBJ whole genome shotgun (WGS) entry which is preliminary data.</text>
</comment>